<accession>A0ABN8NPT4</accession>
<gene>
    <name evidence="2" type="ORF">PLOB_00023742</name>
</gene>
<proteinExistence type="predicted"/>
<dbReference type="PANTHER" id="PTHR46704">
    <property type="entry name" value="CXC DOMAIN-CONTAINING PROTEIN-RELATED"/>
    <property type="match status" value="1"/>
</dbReference>
<evidence type="ECO:0000259" key="1">
    <source>
        <dbReference type="Pfam" id="PF08473"/>
    </source>
</evidence>
<comment type="caution">
    <text evidence="2">The sequence shown here is derived from an EMBL/GenBank/DDBJ whole genome shotgun (WGS) entry which is preliminary data.</text>
</comment>
<organism evidence="2 3">
    <name type="scientific">Porites lobata</name>
    <dbReference type="NCBI Taxonomy" id="104759"/>
    <lineage>
        <taxon>Eukaryota</taxon>
        <taxon>Metazoa</taxon>
        <taxon>Cnidaria</taxon>
        <taxon>Anthozoa</taxon>
        <taxon>Hexacorallia</taxon>
        <taxon>Scleractinia</taxon>
        <taxon>Fungiina</taxon>
        <taxon>Poritidae</taxon>
        <taxon>Porites</taxon>
    </lineage>
</organism>
<dbReference type="Pfam" id="PF08473">
    <property type="entry name" value="VGCC_alpha2"/>
    <property type="match status" value="1"/>
</dbReference>
<dbReference type="EMBL" id="CALNXK010000028">
    <property type="protein sequence ID" value="CAH3115547.1"/>
    <property type="molecule type" value="Genomic_DNA"/>
</dbReference>
<feature type="domain" description="Voltage-dependent calcium channel alpha-2/delta subunit conserved region" evidence="1">
    <location>
        <begin position="33"/>
        <end position="225"/>
    </location>
</feature>
<name>A0ABN8NPT4_9CNID</name>
<evidence type="ECO:0000313" key="3">
    <source>
        <dbReference type="Proteomes" id="UP001159405"/>
    </source>
</evidence>
<dbReference type="Proteomes" id="UP001159405">
    <property type="component" value="Unassembled WGS sequence"/>
</dbReference>
<dbReference type="InterPro" id="IPR013680">
    <property type="entry name" value="VDCC_a2/dsu"/>
</dbReference>
<keyword evidence="3" id="KW-1185">Reference proteome</keyword>
<sequence>MRWLNSSNITLPRYYTKQQFYRQAVQYADKAVGVDKTIIVFSAPYRAHGYQSDVNESVTITASAPIIISDKNNNNSKVVAAVVGMHVKEKNFTEKLFDAVGRENCSISMGRYCRFIDDDGFVVASNVDNESEVGKFLGALEGGGTVMRTLINTSQFEKLTFNSTQEECKKPEEKTSNARTLLNPLFAVTSYVQFWTQTVFLSLAQFNIYSLFSRSGVAMAEGQQQQDMIPCSQELQFYKGHWGQEREVHRIPLSEEKRKSPLAFHVITGCGTTSQFYGVGKASAWKVFEDAPDLLEHLGEESQISADVLVKAEAFVCKLYNPGTHEVEINKERAAAFRKSKKDLDALPPTQDALILHTKRANYQTMVWNKALEPCPSLPKPEDSGWYYSEGLLKPKLMTREEVSAACLQLAYCGCSREGGCCIRLSVKLNMIAHVLETVNNRVPANVSYRKPPELTTPCNDSADEGKPPPPCALASISSPARLTMFLVLILTLFSA</sequence>
<evidence type="ECO:0000313" key="2">
    <source>
        <dbReference type="EMBL" id="CAH3115547.1"/>
    </source>
</evidence>
<protein>
    <recommendedName>
        <fullName evidence="1">Voltage-dependent calcium channel alpha-2/delta subunit conserved region domain-containing protein</fullName>
    </recommendedName>
</protein>
<reference evidence="2 3" key="1">
    <citation type="submission" date="2022-05" db="EMBL/GenBank/DDBJ databases">
        <authorList>
            <consortium name="Genoscope - CEA"/>
            <person name="William W."/>
        </authorList>
    </citation>
    <scope>NUCLEOTIDE SEQUENCE [LARGE SCALE GENOMIC DNA]</scope>
</reference>
<dbReference type="PANTHER" id="PTHR46704:SF1">
    <property type="entry name" value="TELOMERE LENGTH REGULATION PROTEIN TEL2 HOMOLOG"/>
    <property type="match status" value="1"/>
</dbReference>